<keyword evidence="1" id="KW-0812">Transmembrane</keyword>
<evidence type="ECO:0000256" key="1">
    <source>
        <dbReference type="SAM" id="Phobius"/>
    </source>
</evidence>
<protein>
    <submittedName>
        <fullName evidence="2">Uncharacterized protein</fullName>
    </submittedName>
</protein>
<keyword evidence="1" id="KW-1133">Transmembrane helix</keyword>
<feature type="transmembrane region" description="Helical" evidence="1">
    <location>
        <begin position="19"/>
        <end position="41"/>
    </location>
</feature>
<reference evidence="2 3" key="1">
    <citation type="journal article" date="2015" name="Genome Biol.">
        <title>Comparative genomics of Steinernema reveals deeply conserved gene regulatory networks.</title>
        <authorList>
            <person name="Dillman A.R."/>
            <person name="Macchietto M."/>
            <person name="Porter C.F."/>
            <person name="Rogers A."/>
            <person name="Williams B."/>
            <person name="Antoshechkin I."/>
            <person name="Lee M.M."/>
            <person name="Goodwin Z."/>
            <person name="Lu X."/>
            <person name="Lewis E.E."/>
            <person name="Goodrich-Blair H."/>
            <person name="Stock S.P."/>
            <person name="Adams B.J."/>
            <person name="Sternberg P.W."/>
            <person name="Mortazavi A."/>
        </authorList>
    </citation>
    <scope>NUCLEOTIDE SEQUENCE [LARGE SCALE GENOMIC DNA]</scope>
    <source>
        <strain evidence="2 3">ALL</strain>
    </source>
</reference>
<dbReference type="AlphaFoldDB" id="A0A4U5M3N3"/>
<name>A0A4U5M3N3_STECR</name>
<evidence type="ECO:0000313" key="3">
    <source>
        <dbReference type="Proteomes" id="UP000298663"/>
    </source>
</evidence>
<evidence type="ECO:0000313" key="2">
    <source>
        <dbReference type="EMBL" id="TKR63376.1"/>
    </source>
</evidence>
<proteinExistence type="predicted"/>
<comment type="caution">
    <text evidence="2">The sequence shown here is derived from an EMBL/GenBank/DDBJ whole genome shotgun (WGS) entry which is preliminary data.</text>
</comment>
<sequence length="76" mass="8982">MLVACTCRRITTDNAYHRVFFHVLAYHAAVFAVCEIARRFVERTFNPQFLRYFFRVELHGTRTSSWRSSSCSYPSP</sequence>
<gene>
    <name evidence="2" type="ORF">L596_027216</name>
</gene>
<keyword evidence="3" id="KW-1185">Reference proteome</keyword>
<reference evidence="2 3" key="2">
    <citation type="journal article" date="2019" name="G3 (Bethesda)">
        <title>Hybrid Assembly of the Genome of the Entomopathogenic Nematode Steinernema carpocapsae Identifies the X-Chromosome.</title>
        <authorList>
            <person name="Serra L."/>
            <person name="Macchietto M."/>
            <person name="Macias-Munoz A."/>
            <person name="McGill C.J."/>
            <person name="Rodriguez I.M."/>
            <person name="Rodriguez B."/>
            <person name="Murad R."/>
            <person name="Mortazavi A."/>
        </authorList>
    </citation>
    <scope>NUCLEOTIDE SEQUENCE [LARGE SCALE GENOMIC DNA]</scope>
    <source>
        <strain evidence="2 3">ALL</strain>
    </source>
</reference>
<dbReference type="EMBL" id="AZBU02000010">
    <property type="protein sequence ID" value="TKR63376.1"/>
    <property type="molecule type" value="Genomic_DNA"/>
</dbReference>
<organism evidence="2 3">
    <name type="scientific">Steinernema carpocapsae</name>
    <name type="common">Entomopathogenic nematode</name>
    <dbReference type="NCBI Taxonomy" id="34508"/>
    <lineage>
        <taxon>Eukaryota</taxon>
        <taxon>Metazoa</taxon>
        <taxon>Ecdysozoa</taxon>
        <taxon>Nematoda</taxon>
        <taxon>Chromadorea</taxon>
        <taxon>Rhabditida</taxon>
        <taxon>Tylenchina</taxon>
        <taxon>Panagrolaimomorpha</taxon>
        <taxon>Strongyloidoidea</taxon>
        <taxon>Steinernematidae</taxon>
        <taxon>Steinernema</taxon>
    </lineage>
</organism>
<keyword evidence="1" id="KW-0472">Membrane</keyword>
<accession>A0A4U5M3N3</accession>
<dbReference type="Proteomes" id="UP000298663">
    <property type="component" value="Unassembled WGS sequence"/>
</dbReference>